<feature type="transmembrane region" description="Helical" evidence="1">
    <location>
        <begin position="44"/>
        <end position="65"/>
    </location>
</feature>
<feature type="transmembrane region" description="Helical" evidence="1">
    <location>
        <begin position="20"/>
        <end position="38"/>
    </location>
</feature>
<sequence>MSVELNNQINMQFRTLFNKINPWIGLIASLCLIIPSLYDILDEPLLFTSDHLILAAGVFFMILFLKQIFDRIINLEGMD</sequence>
<organism evidence="2 3">
    <name type="scientific">Flavobacterium taihuense</name>
    <dbReference type="NCBI Taxonomy" id="2857508"/>
    <lineage>
        <taxon>Bacteria</taxon>
        <taxon>Pseudomonadati</taxon>
        <taxon>Bacteroidota</taxon>
        <taxon>Flavobacteriia</taxon>
        <taxon>Flavobacteriales</taxon>
        <taxon>Flavobacteriaceae</taxon>
        <taxon>Flavobacterium</taxon>
    </lineage>
</organism>
<dbReference type="Proteomes" id="UP000812031">
    <property type="component" value="Unassembled WGS sequence"/>
</dbReference>
<dbReference type="RefSeq" id="WP_219316263.1">
    <property type="nucleotide sequence ID" value="NZ_JAHWYN010000003.1"/>
</dbReference>
<keyword evidence="1" id="KW-0812">Transmembrane</keyword>
<keyword evidence="1" id="KW-1133">Transmembrane helix</keyword>
<gene>
    <name evidence="2" type="ORF">KZH69_04495</name>
</gene>
<keyword evidence="1" id="KW-0472">Membrane</keyword>
<comment type="caution">
    <text evidence="2">The sequence shown here is derived from an EMBL/GenBank/DDBJ whole genome shotgun (WGS) entry which is preliminary data.</text>
</comment>
<dbReference type="EMBL" id="JAHWYN010000003">
    <property type="protein sequence ID" value="MBW4359738.1"/>
    <property type="molecule type" value="Genomic_DNA"/>
</dbReference>
<protein>
    <submittedName>
        <fullName evidence="2">Uncharacterized protein</fullName>
    </submittedName>
</protein>
<evidence type="ECO:0000313" key="2">
    <source>
        <dbReference type="EMBL" id="MBW4359738.1"/>
    </source>
</evidence>
<proteinExistence type="predicted"/>
<evidence type="ECO:0000313" key="3">
    <source>
        <dbReference type="Proteomes" id="UP000812031"/>
    </source>
</evidence>
<accession>A0ABS6XST7</accession>
<name>A0ABS6XST7_9FLAO</name>
<evidence type="ECO:0000256" key="1">
    <source>
        <dbReference type="SAM" id="Phobius"/>
    </source>
</evidence>
<reference evidence="2 3" key="1">
    <citation type="submission" date="2021-07" db="EMBL/GenBank/DDBJ databases">
        <title>Flavobacterium sp. nov. isolated from sediment on the Taihu Lake.</title>
        <authorList>
            <person name="Qu J.-H."/>
        </authorList>
    </citation>
    <scope>NUCLEOTIDE SEQUENCE [LARGE SCALE GENOMIC DNA]</scope>
    <source>
        <strain evidence="2 3">NAS39</strain>
    </source>
</reference>
<keyword evidence="3" id="KW-1185">Reference proteome</keyword>